<dbReference type="KEGG" id="sta:STHERM_c04070"/>
<keyword evidence="1" id="KW-0812">Transmembrane</keyword>
<organism evidence="1 2">
    <name type="scientific">Winmispira thermophila (strain ATCC 49972 / DSM 6192 / RI 19.B1)</name>
    <name type="common">Spirochaeta thermophila</name>
    <dbReference type="NCBI Taxonomy" id="665571"/>
    <lineage>
        <taxon>Bacteria</taxon>
        <taxon>Pseudomonadati</taxon>
        <taxon>Spirochaetota</taxon>
        <taxon>Spirochaetia</taxon>
        <taxon>Winmispirales</taxon>
        <taxon>Winmispiraceae</taxon>
        <taxon>Winmispira</taxon>
    </lineage>
</organism>
<dbReference type="EMBL" id="CP001698">
    <property type="protein sequence ID" value="ADN01379.1"/>
    <property type="molecule type" value="Genomic_DNA"/>
</dbReference>
<dbReference type="RefSeq" id="WP_013313220.1">
    <property type="nucleotide sequence ID" value="NC_014484.1"/>
</dbReference>
<dbReference type="Proteomes" id="UP000001296">
    <property type="component" value="Chromosome"/>
</dbReference>
<dbReference type="PaxDb" id="665571-STHERM_c04070"/>
<reference key="1">
    <citation type="submission" date="2009-08" db="EMBL/GenBank/DDBJ databases">
        <title>The genome sequence of Spirochaeta thermophila DSM6192.</title>
        <authorList>
            <person name="Angelov A."/>
            <person name="Mientus M."/>
            <person name="Wittenberg S."/>
            <person name="Lehmann R."/>
            <person name="Liesegang H."/>
            <person name="Daniel R."/>
            <person name="Liebl W."/>
        </authorList>
    </citation>
    <scope>NUCLEOTIDE SEQUENCE</scope>
    <source>
        <strain>DSM 6192</strain>
    </source>
</reference>
<evidence type="ECO:0000313" key="1">
    <source>
        <dbReference type="EMBL" id="ADN01379.1"/>
    </source>
</evidence>
<proteinExistence type="predicted"/>
<dbReference type="AlphaFoldDB" id="E0RPR5"/>
<dbReference type="eggNOG" id="COG4223">
    <property type="taxonomic scope" value="Bacteria"/>
</dbReference>
<protein>
    <submittedName>
        <fullName evidence="1">Putative transmembrane lipoprotein</fullName>
    </submittedName>
</protein>
<accession>E0RPR5</accession>
<sequence length="241" mass="26106">MKRSFSVIVSALTVISLVFLAGGCMSVPHVSLEGKSVLYLTKVSSGELTETDKTIIAHLESLGMVVTPMNAKESKADDAQGYDLVYVSEVVSSSHVGNKFKDVAVPMVSTEHYIADDMGFAEPEEGKGYGKAEYAYKELVIKDPSHLLAAGLSGTVQIYTDYGSVGFSRPQGEVQVVAVAPDDESMVLIYGYEKGSKDMHGDVVPARRVFSFLFEGMESLLTDEGWKLFDAAFMWALEGSE</sequence>
<keyword evidence="1" id="KW-0472">Membrane</keyword>
<reference evidence="1 2" key="2">
    <citation type="journal article" date="2010" name="J. Bacteriol.">
        <title>Genome sequence of the polysaccharide-degrading, thermophilic anaerobe Spirochaeta thermophila DSM 6192.</title>
        <authorList>
            <person name="Angelov A."/>
            <person name="Liebl S."/>
            <person name="Ballschmiter M."/>
            <person name="Bomeke M."/>
            <person name="Lehmann R."/>
            <person name="Liesegang H."/>
            <person name="Daniel R."/>
            <person name="Liebl W."/>
        </authorList>
    </citation>
    <scope>NUCLEOTIDE SEQUENCE [LARGE SCALE GENOMIC DNA]</scope>
    <source>
        <strain evidence="2">ATCC 49972 / DSM 6192 / RI 19.B1</strain>
    </source>
</reference>
<name>E0RPR5_WINT6</name>
<dbReference type="HOGENOM" id="CLU_1123669_0_0_12"/>
<gene>
    <name evidence="1" type="ordered locus">STHERM_c04070</name>
</gene>
<dbReference type="PROSITE" id="PS51257">
    <property type="entry name" value="PROKAR_LIPOPROTEIN"/>
    <property type="match status" value="1"/>
</dbReference>
<keyword evidence="1" id="KW-0449">Lipoprotein</keyword>
<evidence type="ECO:0000313" key="2">
    <source>
        <dbReference type="Proteomes" id="UP000001296"/>
    </source>
</evidence>